<dbReference type="InterPro" id="IPR020825">
    <property type="entry name" value="Phe-tRNA_synthase-like_B3/B4"/>
</dbReference>
<sequence length="426" mass="46108">MKISQNWLHEWVNPQTDLEEFCATITMAGLEVDSVEPAAAEFTKIIVARVTSVEKHPDADKLNVCKVDIGSDALQIVCGAANVREGLVVACATIGAVLPGNFKIKKSKLRGVESFGMLCSEKEMGLAEQADGLMELPDDAPIGTDIRDYLQLNDTVIDVDLTPNRSDCLSVAGVAREVATLYQCELNPVSIADVTVSTDDTFNVSVSATQACPRYMGRVIRNVKTDVATPLWMVEKLRRGGIRSLGPAVDVTNYVMLELGQPMHAFDLDTLKGGIQVRMAKAGEKITLLDGREINTTENTLLIADESRPLALAGIMGGEGTGVGDNTKHLFLESAHFNPLSIAGKAREYGLHTDSSHRFERGVDPELPAMALQRATQLLIDICGGQAGPVVDRSAEADLPQRKPIELRLERVNRMLGIAFNADEVE</sequence>
<dbReference type="GO" id="GO:0009328">
    <property type="term" value="C:phenylalanine-tRNA ligase complex"/>
    <property type="evidence" value="ECO:0007669"/>
    <property type="project" value="TreeGrafter"/>
</dbReference>
<dbReference type="FunFam" id="2.40.50.140:FF:000045">
    <property type="entry name" value="Phenylalanine--tRNA ligase beta subunit"/>
    <property type="match status" value="1"/>
</dbReference>
<evidence type="ECO:0000256" key="4">
    <source>
        <dbReference type="ARBA" id="ARBA00022723"/>
    </source>
</evidence>
<organism evidence="12">
    <name type="scientific">hydrothermal vent metagenome</name>
    <dbReference type="NCBI Taxonomy" id="652676"/>
    <lineage>
        <taxon>unclassified sequences</taxon>
        <taxon>metagenomes</taxon>
        <taxon>ecological metagenomes</taxon>
    </lineage>
</organism>
<accession>A0A3B0XQ03</accession>
<dbReference type="SUPFAM" id="SSF56037">
    <property type="entry name" value="PheT/TilS domain"/>
    <property type="match status" value="1"/>
</dbReference>
<dbReference type="InterPro" id="IPR012340">
    <property type="entry name" value="NA-bd_OB-fold"/>
</dbReference>
<dbReference type="SMART" id="SM00873">
    <property type="entry name" value="B3_4"/>
    <property type="match status" value="1"/>
</dbReference>
<dbReference type="NCBIfam" id="NF045760">
    <property type="entry name" value="YtpR"/>
    <property type="match status" value="1"/>
</dbReference>
<evidence type="ECO:0000256" key="5">
    <source>
        <dbReference type="ARBA" id="ARBA00022741"/>
    </source>
</evidence>
<proteinExistence type="predicted"/>
<dbReference type="Gene3D" id="3.30.56.10">
    <property type="match status" value="1"/>
</dbReference>
<feature type="domain" description="TRNA-binding" evidence="11">
    <location>
        <begin position="39"/>
        <end position="147"/>
    </location>
</feature>
<evidence type="ECO:0000313" key="12">
    <source>
        <dbReference type="EMBL" id="VAW70575.1"/>
    </source>
</evidence>
<dbReference type="PANTHER" id="PTHR10947:SF0">
    <property type="entry name" value="PHENYLALANINE--TRNA LIGASE BETA SUBUNIT"/>
    <property type="match status" value="1"/>
</dbReference>
<dbReference type="GO" id="GO:0005524">
    <property type="term" value="F:ATP binding"/>
    <property type="evidence" value="ECO:0007669"/>
    <property type="project" value="UniProtKB-KW"/>
</dbReference>
<dbReference type="PROSITE" id="PS50886">
    <property type="entry name" value="TRBD"/>
    <property type="match status" value="1"/>
</dbReference>
<keyword evidence="2" id="KW-0820">tRNA-binding</keyword>
<dbReference type="InterPro" id="IPR005146">
    <property type="entry name" value="B3/B4_tRNA-bd"/>
</dbReference>
<keyword evidence="3 12" id="KW-0436">Ligase</keyword>
<evidence type="ECO:0000256" key="2">
    <source>
        <dbReference type="ARBA" id="ARBA00022555"/>
    </source>
</evidence>
<dbReference type="FunFam" id="3.50.40.10:FF:000001">
    <property type="entry name" value="Phenylalanine--tRNA ligase beta subunit"/>
    <property type="match status" value="1"/>
</dbReference>
<dbReference type="AlphaFoldDB" id="A0A3B0XQ03"/>
<gene>
    <name evidence="12" type="ORF">MNBD_GAMMA09-639</name>
</gene>
<name>A0A3B0XQ03_9ZZZZ</name>
<keyword evidence="1" id="KW-0963">Cytoplasm</keyword>
<evidence type="ECO:0000256" key="9">
    <source>
        <dbReference type="ARBA" id="ARBA00022917"/>
    </source>
</evidence>
<feature type="non-terminal residue" evidence="12">
    <location>
        <position position="426"/>
    </location>
</feature>
<reference evidence="12" key="1">
    <citation type="submission" date="2018-06" db="EMBL/GenBank/DDBJ databases">
        <authorList>
            <person name="Zhirakovskaya E."/>
        </authorList>
    </citation>
    <scope>NUCLEOTIDE SEQUENCE</scope>
</reference>
<keyword evidence="9" id="KW-0648">Protein biosynthesis</keyword>
<evidence type="ECO:0000256" key="6">
    <source>
        <dbReference type="ARBA" id="ARBA00022840"/>
    </source>
</evidence>
<evidence type="ECO:0000256" key="8">
    <source>
        <dbReference type="ARBA" id="ARBA00022884"/>
    </source>
</evidence>
<keyword evidence="7" id="KW-0460">Magnesium</keyword>
<keyword evidence="4" id="KW-0479">Metal-binding</keyword>
<dbReference type="Gene3D" id="3.50.40.10">
    <property type="entry name" value="Phenylalanyl-trna Synthetase, Chain B, domain 3"/>
    <property type="match status" value="1"/>
</dbReference>
<dbReference type="Pfam" id="PF03483">
    <property type="entry name" value="B3_4"/>
    <property type="match status" value="1"/>
</dbReference>
<evidence type="ECO:0000259" key="11">
    <source>
        <dbReference type="PROSITE" id="PS50886"/>
    </source>
</evidence>
<dbReference type="Gene3D" id="2.40.50.140">
    <property type="entry name" value="Nucleic acid-binding proteins"/>
    <property type="match status" value="1"/>
</dbReference>
<dbReference type="EC" id="6.1.1.20" evidence="12"/>
<dbReference type="SUPFAM" id="SSF50249">
    <property type="entry name" value="Nucleic acid-binding proteins"/>
    <property type="match status" value="1"/>
</dbReference>
<keyword evidence="6" id="KW-0067">ATP-binding</keyword>
<dbReference type="GO" id="GO:0000049">
    <property type="term" value="F:tRNA binding"/>
    <property type="evidence" value="ECO:0007669"/>
    <property type="project" value="UniProtKB-KW"/>
</dbReference>
<dbReference type="InterPro" id="IPR045060">
    <property type="entry name" value="Phe-tRNA-ligase_IIc_bsu"/>
</dbReference>
<dbReference type="CDD" id="cd02796">
    <property type="entry name" value="tRNA_bind_bactPheRS"/>
    <property type="match status" value="1"/>
</dbReference>
<dbReference type="InterPro" id="IPR033714">
    <property type="entry name" value="tRNA_bind_bactPheRS"/>
</dbReference>
<dbReference type="GO" id="GO:0006432">
    <property type="term" value="P:phenylalanyl-tRNA aminoacylation"/>
    <property type="evidence" value="ECO:0007669"/>
    <property type="project" value="InterPro"/>
</dbReference>
<dbReference type="InterPro" id="IPR002547">
    <property type="entry name" value="tRNA-bd_dom"/>
</dbReference>
<protein>
    <submittedName>
        <fullName evidence="12">Phenylalanyl-tRNA synthetase beta chain</fullName>
        <ecNumber evidence="12">6.1.1.20</ecNumber>
    </submittedName>
</protein>
<evidence type="ECO:0000256" key="7">
    <source>
        <dbReference type="ARBA" id="ARBA00022842"/>
    </source>
</evidence>
<evidence type="ECO:0000256" key="10">
    <source>
        <dbReference type="ARBA" id="ARBA00023146"/>
    </source>
</evidence>
<evidence type="ECO:0000256" key="3">
    <source>
        <dbReference type="ARBA" id="ARBA00022598"/>
    </source>
</evidence>
<keyword evidence="8" id="KW-0694">RNA-binding</keyword>
<dbReference type="GO" id="GO:0000287">
    <property type="term" value="F:magnesium ion binding"/>
    <property type="evidence" value="ECO:0007669"/>
    <property type="project" value="InterPro"/>
</dbReference>
<keyword evidence="5" id="KW-0547">Nucleotide-binding</keyword>
<dbReference type="GO" id="GO:0004826">
    <property type="term" value="F:phenylalanine-tRNA ligase activity"/>
    <property type="evidence" value="ECO:0007669"/>
    <property type="project" value="UniProtKB-EC"/>
</dbReference>
<evidence type="ECO:0000256" key="1">
    <source>
        <dbReference type="ARBA" id="ARBA00022490"/>
    </source>
</evidence>
<dbReference type="NCBIfam" id="TIGR00472">
    <property type="entry name" value="pheT_bact"/>
    <property type="match status" value="1"/>
</dbReference>
<keyword evidence="10 12" id="KW-0030">Aminoacyl-tRNA synthetase</keyword>
<dbReference type="Pfam" id="PF01588">
    <property type="entry name" value="tRNA_bind"/>
    <property type="match status" value="1"/>
</dbReference>
<dbReference type="PANTHER" id="PTHR10947">
    <property type="entry name" value="PHENYLALANYL-TRNA SYNTHETASE BETA CHAIN AND LEUCINE-RICH REPEAT-CONTAINING PROTEIN 47"/>
    <property type="match status" value="1"/>
</dbReference>
<dbReference type="EMBL" id="UOFI01000200">
    <property type="protein sequence ID" value="VAW70575.1"/>
    <property type="molecule type" value="Genomic_DNA"/>
</dbReference>
<dbReference type="InterPro" id="IPR004532">
    <property type="entry name" value="Phe-tRNA-ligase_IIc_bsu_bact"/>
</dbReference>